<dbReference type="AlphaFoldDB" id="A0A1H3IBM9"/>
<name>A0A1H3IBM9_9EURY</name>
<organism evidence="1 2">
    <name type="scientific">Halobellus clavatus</name>
    <dbReference type="NCBI Taxonomy" id="660517"/>
    <lineage>
        <taxon>Archaea</taxon>
        <taxon>Methanobacteriati</taxon>
        <taxon>Methanobacteriota</taxon>
        <taxon>Stenosarchaea group</taxon>
        <taxon>Halobacteria</taxon>
        <taxon>Halobacteriales</taxon>
        <taxon>Haloferacaceae</taxon>
        <taxon>Halobellus</taxon>
    </lineage>
</organism>
<protein>
    <submittedName>
        <fullName evidence="1">Uncharacterized protein</fullName>
    </submittedName>
</protein>
<keyword evidence="2" id="KW-1185">Reference proteome</keyword>
<reference evidence="2" key="1">
    <citation type="submission" date="2016-10" db="EMBL/GenBank/DDBJ databases">
        <authorList>
            <person name="Varghese N."/>
            <person name="Submissions S."/>
        </authorList>
    </citation>
    <scope>NUCLEOTIDE SEQUENCE [LARGE SCALE GENOMIC DNA]</scope>
    <source>
        <strain evidence="2">CGMCC 1.10118</strain>
    </source>
</reference>
<sequence>MVGEYQINVLGVGENMSGFVCPSYGNAYSILSEDGGDRRPTRSMSPASDRFRWIRRSV</sequence>
<accession>A0A1H3IBM9</accession>
<dbReference type="Proteomes" id="UP000199170">
    <property type="component" value="Unassembled WGS sequence"/>
</dbReference>
<evidence type="ECO:0000313" key="2">
    <source>
        <dbReference type="Proteomes" id="UP000199170"/>
    </source>
</evidence>
<dbReference type="STRING" id="660517.SAMN04487946_10974"/>
<gene>
    <name evidence="1" type="ORF">SAMN04487946_10974</name>
</gene>
<evidence type="ECO:0000313" key="1">
    <source>
        <dbReference type="EMBL" id="SDY24314.1"/>
    </source>
</evidence>
<dbReference type="EMBL" id="FNPB01000009">
    <property type="protein sequence ID" value="SDY24314.1"/>
    <property type="molecule type" value="Genomic_DNA"/>
</dbReference>
<proteinExistence type="predicted"/>